<evidence type="ECO:0000256" key="1">
    <source>
        <dbReference type="ARBA" id="ARBA00006484"/>
    </source>
</evidence>
<evidence type="ECO:0000313" key="4">
    <source>
        <dbReference type="Proteomes" id="UP000277094"/>
    </source>
</evidence>
<dbReference type="AlphaFoldDB" id="A0A3N0DY02"/>
<dbReference type="Proteomes" id="UP000277094">
    <property type="component" value="Unassembled WGS sequence"/>
</dbReference>
<accession>A0A3N0DY02</accession>
<reference evidence="3 4" key="1">
    <citation type="submission" date="2018-11" db="EMBL/GenBank/DDBJ databases">
        <authorList>
            <person name="Li F."/>
        </authorList>
    </citation>
    <scope>NUCLEOTIDE SEQUENCE [LARGE SCALE GENOMIC DNA]</scope>
    <source>
        <strain evidence="3 4">KIS18-7</strain>
    </source>
</reference>
<protein>
    <submittedName>
        <fullName evidence="3">SDR family oxidoreductase</fullName>
    </submittedName>
</protein>
<keyword evidence="2" id="KW-0560">Oxidoreductase</keyword>
<evidence type="ECO:0000313" key="3">
    <source>
        <dbReference type="EMBL" id="RNL80492.1"/>
    </source>
</evidence>
<sequence>MVTGAGSGIGADLAARLEARGDRVVRVTRDVVDLADADAVRRWAEALDEPRLDSLVHMAGTVELETVADLDVSSWRRQIEVNLTAPAVMTGPLLPALRAAGGTVVFVNSSAGLVANAEWSAYAASKFGLRALADALRAEEAGSGVRVTTIFPSRTATPMQEKVHEQEGRTYDATRWIQPGTVTDSILHVLDLPPDASVPELTIRPR</sequence>
<dbReference type="EMBL" id="RJSG01000002">
    <property type="protein sequence ID" value="RNL80492.1"/>
    <property type="molecule type" value="Genomic_DNA"/>
</dbReference>
<proteinExistence type="inferred from homology"/>
<organism evidence="3 4">
    <name type="scientific">Nocardioides marmorisolisilvae</name>
    <dbReference type="NCBI Taxonomy" id="1542737"/>
    <lineage>
        <taxon>Bacteria</taxon>
        <taxon>Bacillati</taxon>
        <taxon>Actinomycetota</taxon>
        <taxon>Actinomycetes</taxon>
        <taxon>Propionibacteriales</taxon>
        <taxon>Nocardioidaceae</taxon>
        <taxon>Nocardioides</taxon>
    </lineage>
</organism>
<evidence type="ECO:0000256" key="2">
    <source>
        <dbReference type="ARBA" id="ARBA00023002"/>
    </source>
</evidence>
<dbReference type="OrthoDB" id="158573at2"/>
<comment type="caution">
    <text evidence="3">The sequence shown here is derived from an EMBL/GenBank/DDBJ whole genome shotgun (WGS) entry which is preliminary data.</text>
</comment>
<dbReference type="PANTHER" id="PTHR44196">
    <property type="entry name" value="DEHYDROGENASE/REDUCTASE SDR FAMILY MEMBER 7B"/>
    <property type="match status" value="1"/>
</dbReference>
<dbReference type="InterPro" id="IPR002347">
    <property type="entry name" value="SDR_fam"/>
</dbReference>
<comment type="similarity">
    <text evidence="1">Belongs to the short-chain dehydrogenases/reductases (SDR) family.</text>
</comment>
<name>A0A3N0DY02_9ACTN</name>
<dbReference type="Pfam" id="PF00106">
    <property type="entry name" value="adh_short"/>
    <property type="match status" value="1"/>
</dbReference>
<keyword evidence="4" id="KW-1185">Reference proteome</keyword>
<dbReference type="GO" id="GO:0016491">
    <property type="term" value="F:oxidoreductase activity"/>
    <property type="evidence" value="ECO:0007669"/>
    <property type="project" value="UniProtKB-KW"/>
</dbReference>
<dbReference type="InterPro" id="IPR020904">
    <property type="entry name" value="Sc_DH/Rdtase_CS"/>
</dbReference>
<dbReference type="PANTHER" id="PTHR44196:SF1">
    <property type="entry name" value="DEHYDROGENASE_REDUCTASE SDR FAMILY MEMBER 7B"/>
    <property type="match status" value="1"/>
</dbReference>
<dbReference type="NCBIfam" id="NF006073">
    <property type="entry name" value="PRK08219.1"/>
    <property type="match status" value="1"/>
</dbReference>
<dbReference type="PRINTS" id="PR00081">
    <property type="entry name" value="GDHRDH"/>
</dbReference>
<dbReference type="PROSITE" id="PS00061">
    <property type="entry name" value="ADH_SHORT"/>
    <property type="match status" value="1"/>
</dbReference>
<dbReference type="InterPro" id="IPR036291">
    <property type="entry name" value="NAD(P)-bd_dom_sf"/>
</dbReference>
<dbReference type="GO" id="GO:0016020">
    <property type="term" value="C:membrane"/>
    <property type="evidence" value="ECO:0007669"/>
    <property type="project" value="TreeGrafter"/>
</dbReference>
<gene>
    <name evidence="3" type="ORF">EFL95_14175</name>
</gene>
<dbReference type="Gene3D" id="3.40.50.720">
    <property type="entry name" value="NAD(P)-binding Rossmann-like Domain"/>
    <property type="match status" value="1"/>
</dbReference>
<dbReference type="SUPFAM" id="SSF51735">
    <property type="entry name" value="NAD(P)-binding Rossmann-fold domains"/>
    <property type="match status" value="1"/>
</dbReference>